<sequence length="123" mass="14285">MHHHALINALKASQNWINQFNHGNLDYCVASYTEGAQLEVIPMGRFEGRKAIREFWQGIMQSGAADLCYRKTWLKLIDDNNVQLGSEWSMNIGHGVITLEQWQRQADGHWKLTHDAFEILEQY</sequence>
<dbReference type="Gene3D" id="3.10.450.50">
    <property type="match status" value="1"/>
</dbReference>
<keyword evidence="2" id="KW-1185">Reference proteome</keyword>
<dbReference type="InterPro" id="IPR032710">
    <property type="entry name" value="NTF2-like_dom_sf"/>
</dbReference>
<organism evidence="1 2">
    <name type="scientific">Ferrimonas sediminum</name>
    <dbReference type="NCBI Taxonomy" id="718193"/>
    <lineage>
        <taxon>Bacteria</taxon>
        <taxon>Pseudomonadati</taxon>
        <taxon>Pseudomonadota</taxon>
        <taxon>Gammaproteobacteria</taxon>
        <taxon>Alteromonadales</taxon>
        <taxon>Ferrimonadaceae</taxon>
        <taxon>Ferrimonas</taxon>
    </lineage>
</organism>
<dbReference type="Proteomes" id="UP000199527">
    <property type="component" value="Unassembled WGS sequence"/>
</dbReference>
<reference evidence="2" key="1">
    <citation type="submission" date="2016-10" db="EMBL/GenBank/DDBJ databases">
        <authorList>
            <person name="Varghese N."/>
            <person name="Submissions S."/>
        </authorList>
    </citation>
    <scope>NUCLEOTIDE SEQUENCE [LARGE SCALE GENOMIC DNA]</scope>
    <source>
        <strain evidence="2">DSM 23317</strain>
    </source>
</reference>
<evidence type="ECO:0000313" key="1">
    <source>
        <dbReference type="EMBL" id="SDI80790.1"/>
    </source>
</evidence>
<accession>A0A1G8NMS5</accession>
<keyword evidence="1" id="KW-0413">Isomerase</keyword>
<dbReference type="GO" id="GO:0016853">
    <property type="term" value="F:isomerase activity"/>
    <property type="evidence" value="ECO:0007669"/>
    <property type="project" value="UniProtKB-KW"/>
</dbReference>
<dbReference type="EMBL" id="FNEM01000003">
    <property type="protein sequence ID" value="SDI80790.1"/>
    <property type="molecule type" value="Genomic_DNA"/>
</dbReference>
<dbReference type="AlphaFoldDB" id="A0A1G8NMS5"/>
<proteinExistence type="predicted"/>
<gene>
    <name evidence="1" type="ORF">SAMN04488540_103156</name>
</gene>
<protein>
    <submittedName>
        <fullName evidence="1">Ketosteroid isomerase homolog</fullName>
    </submittedName>
</protein>
<dbReference type="SUPFAM" id="SSF54427">
    <property type="entry name" value="NTF2-like"/>
    <property type="match status" value="1"/>
</dbReference>
<name>A0A1G8NMS5_9GAMM</name>
<dbReference type="RefSeq" id="WP_090363043.1">
    <property type="nucleotide sequence ID" value="NZ_FNEM01000003.1"/>
</dbReference>
<dbReference type="OrthoDB" id="1157330at2"/>
<evidence type="ECO:0000313" key="2">
    <source>
        <dbReference type="Proteomes" id="UP000199527"/>
    </source>
</evidence>